<feature type="domain" description="CP-type G" evidence="12">
    <location>
        <begin position="70"/>
        <end position="227"/>
    </location>
</feature>
<name>A0A9D1ENR5_9FIRM</name>
<keyword evidence="7 10" id="KW-0862">Zinc</keyword>
<comment type="cofactor">
    <cofactor evidence="10">
        <name>Zn(2+)</name>
        <dbReference type="ChEBI" id="CHEBI:29105"/>
    </cofactor>
    <text evidence="10">Binds 1 zinc ion per subunit.</text>
</comment>
<keyword evidence="9 10" id="KW-0342">GTP-binding</keyword>
<evidence type="ECO:0000256" key="8">
    <source>
        <dbReference type="ARBA" id="ARBA00022884"/>
    </source>
</evidence>
<evidence type="ECO:0000256" key="7">
    <source>
        <dbReference type="ARBA" id="ARBA00022833"/>
    </source>
</evidence>
<dbReference type="EMBL" id="DVIR01000031">
    <property type="protein sequence ID" value="HIS24415.1"/>
    <property type="molecule type" value="Genomic_DNA"/>
</dbReference>
<evidence type="ECO:0000256" key="10">
    <source>
        <dbReference type="HAMAP-Rule" id="MF_01820"/>
    </source>
</evidence>
<dbReference type="Proteomes" id="UP000823982">
    <property type="component" value="Unassembled WGS sequence"/>
</dbReference>
<evidence type="ECO:0000256" key="3">
    <source>
        <dbReference type="ARBA" id="ARBA00022723"/>
    </source>
</evidence>
<sequence length="305" mass="33872">MIRKGVIISALGDSYKVALREDDSSGSASKKEYICKPRGVFRAKDITPYCGDNVLFDDNTAVITEVLKRKNEIIRPPLANLDQIVFVISTCEPSPNILLLDKFLAVAEHKGIASVIVFTKTDKCPADEYADIYRGVYPVLCVDNTRTADNEGVDALKAILKDKFSAFTGNSGAGKSSLLNNICPGLNLQTNEISRKLGRGKHTTRRVDIYKLDCGGYIADTPGFSTFETSRYDMIMKDELAYCFPDFAPYLGKCRFQDCSHTKEQGCAVIEAVKDGKVGKSRHDSYCKMYEEAKAIKPWEIKPRT</sequence>
<organism evidence="13 14">
    <name type="scientific">Candidatus Faeciplasma gallinarum</name>
    <dbReference type="NCBI Taxonomy" id="2840799"/>
    <lineage>
        <taxon>Bacteria</taxon>
        <taxon>Bacillati</taxon>
        <taxon>Bacillota</taxon>
        <taxon>Clostridia</taxon>
        <taxon>Eubacteriales</taxon>
        <taxon>Oscillospiraceae</taxon>
        <taxon>Oscillospiraceae incertae sedis</taxon>
        <taxon>Candidatus Faeciplasma</taxon>
    </lineage>
</organism>
<dbReference type="InterPro" id="IPR012340">
    <property type="entry name" value="NA-bd_OB-fold"/>
</dbReference>
<dbReference type="SUPFAM" id="SSF52540">
    <property type="entry name" value="P-loop containing nucleoside triphosphate hydrolases"/>
    <property type="match status" value="1"/>
</dbReference>
<comment type="similarity">
    <text evidence="10">Belongs to the TRAFAC class YlqF/YawG GTPase family. RsgA subfamily.</text>
</comment>
<keyword evidence="8 10" id="KW-0694">RNA-binding</keyword>
<keyword evidence="3 10" id="KW-0479">Metal-binding</keyword>
<dbReference type="InterPro" id="IPR004881">
    <property type="entry name" value="Ribosome_biogen_GTPase_RsgA"/>
</dbReference>
<keyword evidence="5 10" id="KW-0547">Nucleotide-binding</keyword>
<dbReference type="PROSITE" id="PS51721">
    <property type="entry name" value="G_CP"/>
    <property type="match status" value="1"/>
</dbReference>
<feature type="binding site" evidence="10">
    <location>
        <position position="259"/>
    </location>
    <ligand>
        <name>Zn(2+)</name>
        <dbReference type="ChEBI" id="CHEBI:29105"/>
    </ligand>
</feature>
<evidence type="ECO:0000256" key="5">
    <source>
        <dbReference type="ARBA" id="ARBA00022741"/>
    </source>
</evidence>
<dbReference type="PANTHER" id="PTHR32120">
    <property type="entry name" value="SMALL RIBOSOMAL SUBUNIT BIOGENESIS GTPASE RSGA"/>
    <property type="match status" value="1"/>
</dbReference>
<evidence type="ECO:0000256" key="1">
    <source>
        <dbReference type="ARBA" id="ARBA00022490"/>
    </source>
</evidence>
<evidence type="ECO:0000313" key="13">
    <source>
        <dbReference type="EMBL" id="HIS24415.1"/>
    </source>
</evidence>
<dbReference type="GO" id="GO:0005737">
    <property type="term" value="C:cytoplasm"/>
    <property type="evidence" value="ECO:0007669"/>
    <property type="project" value="UniProtKB-SubCell"/>
</dbReference>
<dbReference type="NCBIfam" id="TIGR00157">
    <property type="entry name" value="ribosome small subunit-dependent GTPase A"/>
    <property type="match status" value="1"/>
</dbReference>
<keyword evidence="4 10" id="KW-0699">rRNA-binding</keyword>
<dbReference type="GO" id="GO:0003924">
    <property type="term" value="F:GTPase activity"/>
    <property type="evidence" value="ECO:0007669"/>
    <property type="project" value="UniProtKB-UniRule"/>
</dbReference>
<keyword evidence="1 10" id="KW-0963">Cytoplasm</keyword>
<dbReference type="GO" id="GO:0046872">
    <property type="term" value="F:metal ion binding"/>
    <property type="evidence" value="ECO:0007669"/>
    <property type="project" value="UniProtKB-KW"/>
</dbReference>
<evidence type="ECO:0000259" key="12">
    <source>
        <dbReference type="PROSITE" id="PS51721"/>
    </source>
</evidence>
<dbReference type="InterPro" id="IPR027417">
    <property type="entry name" value="P-loop_NTPase"/>
</dbReference>
<dbReference type="Pfam" id="PF16745">
    <property type="entry name" value="RsgA_N"/>
    <property type="match status" value="1"/>
</dbReference>
<keyword evidence="2 10" id="KW-0690">Ribosome biogenesis</keyword>
<reference evidence="13" key="1">
    <citation type="submission" date="2020-10" db="EMBL/GenBank/DDBJ databases">
        <authorList>
            <person name="Gilroy R."/>
        </authorList>
    </citation>
    <scope>NUCLEOTIDE SEQUENCE</scope>
    <source>
        <strain evidence="13">CHK157-1446</strain>
    </source>
</reference>
<accession>A0A9D1ENR5</accession>
<evidence type="ECO:0000256" key="6">
    <source>
        <dbReference type="ARBA" id="ARBA00022801"/>
    </source>
</evidence>
<dbReference type="EC" id="3.6.1.-" evidence="10"/>
<dbReference type="InterPro" id="IPR010914">
    <property type="entry name" value="RsgA_GTPase_dom"/>
</dbReference>
<comment type="caution">
    <text evidence="13">The sequence shown here is derived from an EMBL/GenBank/DDBJ whole genome shotgun (WGS) entry which is preliminary data.</text>
</comment>
<keyword evidence="6 10" id="KW-0378">Hydrolase</keyword>
<dbReference type="GO" id="GO:0042274">
    <property type="term" value="P:ribosomal small subunit biogenesis"/>
    <property type="evidence" value="ECO:0007669"/>
    <property type="project" value="UniProtKB-UniRule"/>
</dbReference>
<evidence type="ECO:0000256" key="4">
    <source>
        <dbReference type="ARBA" id="ARBA00022730"/>
    </source>
</evidence>
<evidence type="ECO:0000256" key="9">
    <source>
        <dbReference type="ARBA" id="ARBA00023134"/>
    </source>
</evidence>
<proteinExistence type="inferred from homology"/>
<dbReference type="PROSITE" id="PS50936">
    <property type="entry name" value="ENGC_GTPASE"/>
    <property type="match status" value="1"/>
</dbReference>
<feature type="binding site" evidence="10">
    <location>
        <begin position="119"/>
        <end position="122"/>
    </location>
    <ligand>
        <name>GTP</name>
        <dbReference type="ChEBI" id="CHEBI:37565"/>
    </ligand>
</feature>
<gene>
    <name evidence="10 13" type="primary">rsgA</name>
    <name evidence="13" type="ORF">IAD01_03325</name>
</gene>
<feature type="domain" description="EngC GTPase" evidence="11">
    <location>
        <begin position="79"/>
        <end position="225"/>
    </location>
</feature>
<feature type="binding site" evidence="10">
    <location>
        <position position="254"/>
    </location>
    <ligand>
        <name>Zn(2+)</name>
        <dbReference type="ChEBI" id="CHEBI:29105"/>
    </ligand>
</feature>
<dbReference type="Pfam" id="PF03193">
    <property type="entry name" value="RsgA_GTPase"/>
    <property type="match status" value="1"/>
</dbReference>
<dbReference type="Gene3D" id="3.40.50.300">
    <property type="entry name" value="P-loop containing nucleotide triphosphate hydrolases"/>
    <property type="match status" value="1"/>
</dbReference>
<evidence type="ECO:0000259" key="11">
    <source>
        <dbReference type="PROSITE" id="PS50936"/>
    </source>
</evidence>
<feature type="binding site" evidence="10">
    <location>
        <begin position="169"/>
        <end position="177"/>
    </location>
    <ligand>
        <name>GTP</name>
        <dbReference type="ChEBI" id="CHEBI:37565"/>
    </ligand>
</feature>
<dbReference type="Gene3D" id="2.40.50.140">
    <property type="entry name" value="Nucleic acid-binding proteins"/>
    <property type="match status" value="1"/>
</dbReference>
<dbReference type="PANTHER" id="PTHR32120:SF11">
    <property type="entry name" value="SMALL RIBOSOMAL SUBUNIT BIOGENESIS GTPASE RSGA 1, MITOCHONDRIAL-RELATED"/>
    <property type="match status" value="1"/>
</dbReference>
<comment type="subcellular location">
    <subcellularLocation>
        <location evidence="10">Cytoplasm</location>
    </subcellularLocation>
</comment>
<dbReference type="InterPro" id="IPR030378">
    <property type="entry name" value="G_CP_dom"/>
</dbReference>
<protein>
    <recommendedName>
        <fullName evidence="10">Small ribosomal subunit biogenesis GTPase RsgA</fullName>
        <ecNumber evidence="10">3.6.1.-</ecNumber>
    </recommendedName>
</protein>
<dbReference type="GO" id="GO:0005525">
    <property type="term" value="F:GTP binding"/>
    <property type="evidence" value="ECO:0007669"/>
    <property type="project" value="UniProtKB-UniRule"/>
</dbReference>
<feature type="binding site" evidence="10">
    <location>
        <position position="267"/>
    </location>
    <ligand>
        <name>Zn(2+)</name>
        <dbReference type="ChEBI" id="CHEBI:29105"/>
    </ligand>
</feature>
<comment type="subunit">
    <text evidence="10">Monomer. Associates with 30S ribosomal subunit, binds 16S rRNA.</text>
</comment>
<reference evidence="13" key="2">
    <citation type="journal article" date="2021" name="PeerJ">
        <title>Extensive microbial diversity within the chicken gut microbiome revealed by metagenomics and culture.</title>
        <authorList>
            <person name="Gilroy R."/>
            <person name="Ravi A."/>
            <person name="Getino M."/>
            <person name="Pursley I."/>
            <person name="Horton D.L."/>
            <person name="Alikhan N.F."/>
            <person name="Baker D."/>
            <person name="Gharbi K."/>
            <person name="Hall N."/>
            <person name="Watson M."/>
            <person name="Adriaenssens E.M."/>
            <person name="Foster-Nyarko E."/>
            <person name="Jarju S."/>
            <person name="Secka A."/>
            <person name="Antonio M."/>
            <person name="Oren A."/>
            <person name="Chaudhuri R.R."/>
            <person name="La Ragione R."/>
            <person name="Hildebrand F."/>
            <person name="Pallen M.J."/>
        </authorList>
    </citation>
    <scope>NUCLEOTIDE SEQUENCE</scope>
    <source>
        <strain evidence="13">CHK157-1446</strain>
    </source>
</reference>
<dbReference type="InterPro" id="IPR031944">
    <property type="entry name" value="RsgA_N"/>
</dbReference>
<feature type="binding site" evidence="10">
    <location>
        <position position="261"/>
    </location>
    <ligand>
        <name>Zn(2+)</name>
        <dbReference type="ChEBI" id="CHEBI:29105"/>
    </ligand>
</feature>
<dbReference type="Gene3D" id="1.10.40.50">
    <property type="entry name" value="Probable gtpase engc, domain 3"/>
    <property type="match status" value="1"/>
</dbReference>
<dbReference type="CDD" id="cd01854">
    <property type="entry name" value="YjeQ_EngC"/>
    <property type="match status" value="1"/>
</dbReference>
<evidence type="ECO:0000313" key="14">
    <source>
        <dbReference type="Proteomes" id="UP000823982"/>
    </source>
</evidence>
<dbReference type="GO" id="GO:0019843">
    <property type="term" value="F:rRNA binding"/>
    <property type="evidence" value="ECO:0007669"/>
    <property type="project" value="UniProtKB-KW"/>
</dbReference>
<dbReference type="SUPFAM" id="SSF50249">
    <property type="entry name" value="Nucleic acid-binding proteins"/>
    <property type="match status" value="1"/>
</dbReference>
<evidence type="ECO:0000256" key="2">
    <source>
        <dbReference type="ARBA" id="ARBA00022517"/>
    </source>
</evidence>
<dbReference type="AlphaFoldDB" id="A0A9D1ENR5"/>
<dbReference type="HAMAP" id="MF_01820">
    <property type="entry name" value="GTPase_RsgA"/>
    <property type="match status" value="1"/>
</dbReference>
<comment type="function">
    <text evidence="10">One of several proteins that assist in the late maturation steps of the functional core of the 30S ribosomal subunit. Helps release RbfA from mature subunits. May play a role in the assembly of ribosomal proteins into the subunit. Circularly permuted GTPase that catalyzes slow GTP hydrolysis, GTPase activity is stimulated by the 30S ribosomal subunit.</text>
</comment>